<dbReference type="InterPro" id="IPR036259">
    <property type="entry name" value="MFS_trans_sf"/>
</dbReference>
<feature type="transmembrane region" description="Helical" evidence="7">
    <location>
        <begin position="390"/>
        <end position="413"/>
    </location>
</feature>
<dbReference type="RefSeq" id="XP_017995799.1">
    <property type="nucleotide sequence ID" value="XM_018139944.1"/>
</dbReference>
<reference evidence="9 10" key="1">
    <citation type="submission" date="2015-06" db="EMBL/GenBank/DDBJ databases">
        <title>Draft genome of the ant-associated black yeast Phialophora attae CBS 131958.</title>
        <authorList>
            <person name="Moreno L.F."/>
            <person name="Stielow B.J."/>
            <person name="de Hoog S."/>
            <person name="Vicente V.A."/>
            <person name="Weiss V.A."/>
            <person name="de Vries M."/>
            <person name="Cruz L.M."/>
            <person name="Souza E.M."/>
        </authorList>
    </citation>
    <scope>NUCLEOTIDE SEQUENCE [LARGE SCALE GENOMIC DNA]</scope>
    <source>
        <strain evidence="9 10">CBS 131958</strain>
    </source>
</reference>
<dbReference type="Proteomes" id="UP000038010">
    <property type="component" value="Unassembled WGS sequence"/>
</dbReference>
<feature type="transmembrane region" description="Helical" evidence="7">
    <location>
        <begin position="149"/>
        <end position="173"/>
    </location>
</feature>
<dbReference type="PROSITE" id="PS50850">
    <property type="entry name" value="MFS"/>
    <property type="match status" value="1"/>
</dbReference>
<evidence type="ECO:0000313" key="9">
    <source>
        <dbReference type="EMBL" id="KPI35836.1"/>
    </source>
</evidence>
<evidence type="ECO:0000259" key="8">
    <source>
        <dbReference type="PROSITE" id="PS50850"/>
    </source>
</evidence>
<feature type="transmembrane region" description="Helical" evidence="7">
    <location>
        <begin position="92"/>
        <end position="114"/>
    </location>
</feature>
<feature type="transmembrane region" description="Helical" evidence="7">
    <location>
        <begin position="366"/>
        <end position="384"/>
    </location>
</feature>
<feature type="transmembrane region" description="Helical" evidence="7">
    <location>
        <begin position="299"/>
        <end position="316"/>
    </location>
</feature>
<evidence type="ECO:0000256" key="6">
    <source>
        <dbReference type="SAM" id="MobiDB-lite"/>
    </source>
</evidence>
<dbReference type="InterPro" id="IPR011701">
    <property type="entry name" value="MFS"/>
</dbReference>
<evidence type="ECO:0000256" key="2">
    <source>
        <dbReference type="ARBA" id="ARBA00022448"/>
    </source>
</evidence>
<comment type="subcellular location">
    <subcellularLocation>
        <location evidence="1">Membrane</location>
        <topology evidence="1">Multi-pass membrane protein</topology>
    </subcellularLocation>
</comment>
<dbReference type="Pfam" id="PF07690">
    <property type="entry name" value="MFS_1"/>
    <property type="match status" value="1"/>
</dbReference>
<organism evidence="9 10">
    <name type="scientific">Cyphellophora attinorum</name>
    <dbReference type="NCBI Taxonomy" id="1664694"/>
    <lineage>
        <taxon>Eukaryota</taxon>
        <taxon>Fungi</taxon>
        <taxon>Dikarya</taxon>
        <taxon>Ascomycota</taxon>
        <taxon>Pezizomycotina</taxon>
        <taxon>Eurotiomycetes</taxon>
        <taxon>Chaetothyriomycetidae</taxon>
        <taxon>Chaetothyriales</taxon>
        <taxon>Cyphellophoraceae</taxon>
        <taxon>Cyphellophora</taxon>
    </lineage>
</organism>
<keyword evidence="3 7" id="KW-0812">Transmembrane</keyword>
<dbReference type="Gene3D" id="1.20.1250.20">
    <property type="entry name" value="MFS general substrate transporter like domains"/>
    <property type="match status" value="2"/>
</dbReference>
<proteinExistence type="predicted"/>
<evidence type="ECO:0000256" key="1">
    <source>
        <dbReference type="ARBA" id="ARBA00004141"/>
    </source>
</evidence>
<dbReference type="GeneID" id="28731824"/>
<feature type="transmembrane region" description="Helical" evidence="7">
    <location>
        <begin position="126"/>
        <end position="143"/>
    </location>
</feature>
<protein>
    <submittedName>
        <fullName evidence="9">Putative transporter</fullName>
    </submittedName>
</protein>
<feature type="compositionally biased region" description="Basic and acidic residues" evidence="6">
    <location>
        <begin position="1"/>
        <end position="10"/>
    </location>
</feature>
<dbReference type="VEuPathDB" id="FungiDB:AB675_11123"/>
<evidence type="ECO:0000256" key="3">
    <source>
        <dbReference type="ARBA" id="ARBA00022692"/>
    </source>
</evidence>
<dbReference type="PANTHER" id="PTHR43791:SF86">
    <property type="entry name" value="MAJOR FACILITATOR SUPERFAMILY (MFS) PROFILE DOMAIN-CONTAINING PROTEIN"/>
    <property type="match status" value="1"/>
</dbReference>
<dbReference type="PANTHER" id="PTHR43791">
    <property type="entry name" value="PERMEASE-RELATED"/>
    <property type="match status" value="1"/>
</dbReference>
<gene>
    <name evidence="9" type="ORF">AB675_11123</name>
</gene>
<dbReference type="GO" id="GO:0016020">
    <property type="term" value="C:membrane"/>
    <property type="evidence" value="ECO:0007669"/>
    <property type="project" value="UniProtKB-SubCell"/>
</dbReference>
<dbReference type="InterPro" id="IPR020846">
    <property type="entry name" value="MFS_dom"/>
</dbReference>
<feature type="transmembrane region" description="Helical" evidence="7">
    <location>
        <begin position="55"/>
        <end position="72"/>
    </location>
</feature>
<keyword evidence="10" id="KW-1185">Reference proteome</keyword>
<evidence type="ECO:0000313" key="10">
    <source>
        <dbReference type="Proteomes" id="UP000038010"/>
    </source>
</evidence>
<feature type="transmembrane region" description="Helical" evidence="7">
    <location>
        <begin position="457"/>
        <end position="477"/>
    </location>
</feature>
<feature type="transmembrane region" description="Helical" evidence="7">
    <location>
        <begin position="185"/>
        <end position="208"/>
    </location>
</feature>
<evidence type="ECO:0000256" key="5">
    <source>
        <dbReference type="ARBA" id="ARBA00023136"/>
    </source>
</evidence>
<dbReference type="GO" id="GO:0022857">
    <property type="term" value="F:transmembrane transporter activity"/>
    <property type="evidence" value="ECO:0007669"/>
    <property type="project" value="InterPro"/>
</dbReference>
<feature type="domain" description="Major facilitator superfamily (MFS) profile" evidence="8">
    <location>
        <begin position="59"/>
        <end position="485"/>
    </location>
</feature>
<comment type="caution">
    <text evidence="9">The sequence shown here is derived from an EMBL/GenBank/DDBJ whole genome shotgun (WGS) entry which is preliminary data.</text>
</comment>
<keyword evidence="2" id="KW-0813">Transport</keyword>
<sequence length="498" mass="54906">MEKLDRKGLSESEAMPPNDYDSTNTDTVPEAENIDGYDRTLEYTPEEERAAVRRVDFFILPFIVLLFCFLQFDRTNIANALTDTFRADVHITNYHINTAQTLFIVGFVITEIPFNMLSRYFGPERFLPVTMILWGIATWSQMFITSPSGLYACRFIVGALEGGYIPGMALYISKFYINEQLGLRFACFWASNSIAGALSGPLSIGLLSLRGRGGLHGWQWLYLIEGVLTCFLGAVGYLYLPHSAAKPKTFFGRSWSLFTPRQSSIIITRVMRNDPSKALRYGKPVLPSHILQTFGDWRLYGHILSAFLSMVMITPMNTYAPSIIKSLGFTGLQANGLNSVGAIGALCISISLAYSSDRFKERGFHIIVGFLGAAAGLLWLALAPNSVGRWVLYGGVVCTQSFMGTAQAINAAWLAAKMEDHKRPIALAAYVMSIQIAGFPGAQLFKQDAAPRYKHGLITAAALVISGAAVVAAWKFLYRIFDHGDGGVETVKGRDPEQ</sequence>
<accession>A0A0N1NYC8</accession>
<feature type="transmembrane region" description="Helical" evidence="7">
    <location>
        <begin position="425"/>
        <end position="445"/>
    </location>
</feature>
<dbReference type="OrthoDB" id="2985014at2759"/>
<keyword evidence="5 7" id="KW-0472">Membrane</keyword>
<evidence type="ECO:0000256" key="7">
    <source>
        <dbReference type="SAM" id="Phobius"/>
    </source>
</evidence>
<feature type="transmembrane region" description="Helical" evidence="7">
    <location>
        <begin position="336"/>
        <end position="354"/>
    </location>
</feature>
<feature type="region of interest" description="Disordered" evidence="6">
    <location>
        <begin position="1"/>
        <end position="37"/>
    </location>
</feature>
<keyword evidence="4 7" id="KW-1133">Transmembrane helix</keyword>
<feature type="transmembrane region" description="Helical" evidence="7">
    <location>
        <begin position="220"/>
        <end position="240"/>
    </location>
</feature>
<dbReference type="EMBL" id="LFJN01000036">
    <property type="protein sequence ID" value="KPI35836.1"/>
    <property type="molecule type" value="Genomic_DNA"/>
</dbReference>
<dbReference type="AlphaFoldDB" id="A0A0N1NYC8"/>
<evidence type="ECO:0000256" key="4">
    <source>
        <dbReference type="ARBA" id="ARBA00022989"/>
    </source>
</evidence>
<name>A0A0N1NYC8_9EURO</name>
<dbReference type="SUPFAM" id="SSF103473">
    <property type="entry name" value="MFS general substrate transporter"/>
    <property type="match status" value="1"/>
</dbReference>